<accession>A0A918N2A2</accession>
<evidence type="ECO:0000313" key="1">
    <source>
        <dbReference type="EMBL" id="GGX11008.1"/>
    </source>
</evidence>
<organism evidence="1 2">
    <name type="scientific">Aquimarina muelleri</name>
    <dbReference type="NCBI Taxonomy" id="279356"/>
    <lineage>
        <taxon>Bacteria</taxon>
        <taxon>Pseudomonadati</taxon>
        <taxon>Bacteroidota</taxon>
        <taxon>Flavobacteriia</taxon>
        <taxon>Flavobacteriales</taxon>
        <taxon>Flavobacteriaceae</taxon>
        <taxon>Aquimarina</taxon>
    </lineage>
</organism>
<dbReference type="AlphaFoldDB" id="A0A918N2A2"/>
<evidence type="ECO:0000313" key="2">
    <source>
        <dbReference type="Proteomes" id="UP000601108"/>
    </source>
</evidence>
<name>A0A918N2A2_9FLAO</name>
<keyword evidence="2" id="KW-1185">Reference proteome</keyword>
<proteinExistence type="predicted"/>
<dbReference type="Proteomes" id="UP000601108">
    <property type="component" value="Unassembled WGS sequence"/>
</dbReference>
<gene>
    <name evidence="1" type="ORF">GCM10007384_10930</name>
</gene>
<protein>
    <submittedName>
        <fullName evidence="1">Uncharacterized protein</fullName>
    </submittedName>
</protein>
<reference evidence="1 2" key="1">
    <citation type="journal article" date="2014" name="Int. J. Syst. Evol. Microbiol.">
        <title>Complete genome sequence of Corynebacterium casei LMG S-19264T (=DSM 44701T), isolated from a smear-ripened cheese.</title>
        <authorList>
            <consortium name="US DOE Joint Genome Institute (JGI-PGF)"/>
            <person name="Walter F."/>
            <person name="Albersmeier A."/>
            <person name="Kalinowski J."/>
            <person name="Ruckert C."/>
        </authorList>
    </citation>
    <scope>NUCLEOTIDE SEQUENCE [LARGE SCALE GENOMIC DNA]</scope>
    <source>
        <strain evidence="1 2">KCTC 12285</strain>
    </source>
</reference>
<sequence length="242" mass="28296">MSDMICKSHFFTSEKFKFKRMQKLFLVLLLLQNCLVVGQAKIGPVAGAEETENMSAYGTRVVVKKPLKNTVQGHQYYENENKLASVYVNGKKMRRAYVRYNTINDEIEVTEIFNVLKRENIRVVLDEGYVYKMLDYEGRKQFFVFLKEGENSLVMKVEKKLKQGQNAINAYEQTTNDEYVEKRSYFILKAGGGLLKIKLKQKDILKVLEDKKNEIEKYVSSKGLNYKKENDLIRIVDYYNTL</sequence>
<dbReference type="EMBL" id="BMWS01000005">
    <property type="protein sequence ID" value="GGX11008.1"/>
    <property type="molecule type" value="Genomic_DNA"/>
</dbReference>
<comment type="caution">
    <text evidence="1">The sequence shown here is derived from an EMBL/GenBank/DDBJ whole genome shotgun (WGS) entry which is preliminary data.</text>
</comment>